<dbReference type="EC" id="2.7.7.7" evidence="1"/>
<evidence type="ECO:0000313" key="5">
    <source>
        <dbReference type="Proteomes" id="UP001157167"/>
    </source>
</evidence>
<evidence type="ECO:0000256" key="2">
    <source>
        <dbReference type="ARBA" id="ARBA00049244"/>
    </source>
</evidence>
<protein>
    <recommendedName>
        <fullName evidence="1">DNA-directed DNA polymerase</fullName>
        <ecNumber evidence="1">2.7.7.7</ecNumber>
    </recommendedName>
</protein>
<organism evidence="4 5">
    <name type="scientific">Zoogloea oryzae</name>
    <dbReference type="NCBI Taxonomy" id="310767"/>
    <lineage>
        <taxon>Bacteria</taxon>
        <taxon>Pseudomonadati</taxon>
        <taxon>Pseudomonadota</taxon>
        <taxon>Betaproteobacteria</taxon>
        <taxon>Rhodocyclales</taxon>
        <taxon>Zoogloeaceae</taxon>
        <taxon>Zoogloea</taxon>
    </lineage>
</organism>
<evidence type="ECO:0000259" key="3">
    <source>
        <dbReference type="PROSITE" id="PS50164"/>
    </source>
</evidence>
<evidence type="ECO:0000313" key="4">
    <source>
        <dbReference type="EMBL" id="GLT22825.1"/>
    </source>
</evidence>
<comment type="catalytic activity">
    <reaction evidence="2">
        <text>DNA(n) + a 2'-deoxyribonucleoside 5'-triphosphate = DNA(n+1) + diphosphate</text>
        <dbReference type="Rhea" id="RHEA:22508"/>
        <dbReference type="Rhea" id="RHEA-COMP:17339"/>
        <dbReference type="Rhea" id="RHEA-COMP:17340"/>
        <dbReference type="ChEBI" id="CHEBI:33019"/>
        <dbReference type="ChEBI" id="CHEBI:61560"/>
        <dbReference type="ChEBI" id="CHEBI:173112"/>
        <dbReference type="EC" id="2.7.7.7"/>
    </reaction>
</comment>
<dbReference type="Proteomes" id="UP001157167">
    <property type="component" value="Unassembled WGS sequence"/>
</dbReference>
<dbReference type="SUPFAM" id="SSF53098">
    <property type="entry name" value="Ribonuclease H-like"/>
    <property type="match status" value="1"/>
</dbReference>
<dbReference type="EMBL" id="BSPX01000032">
    <property type="protein sequence ID" value="GLT22825.1"/>
    <property type="molecule type" value="Genomic_DNA"/>
</dbReference>
<dbReference type="SMART" id="SM00479">
    <property type="entry name" value="EXOIII"/>
    <property type="match status" value="1"/>
</dbReference>
<dbReference type="InterPro" id="IPR036397">
    <property type="entry name" value="RNaseH_sf"/>
</dbReference>
<sequence length="467" mass="51573">MFAPKIAFIDVETTGANPVVDRVTEIAILRIEDGVLVERWSSLVNPGMAIPPTIQGFTGITDAMVADAPPFADLADGVRALLADCVFVAHNARFDYGFIKNEFSRIGERFDAPVLCTVKLSRALYPQHHRHGLDALIARHNLTCSARHRAMGDTEALFQFAGIVADEFPPEILGIAIAKAMKAPSRPVGLPEGVLEGVPEGPGVYLFYGENELPIYIGKSVSLRSRVMSHFSSDHSSTKEAKLAQQVRRVEWLPTAGELGALLLEARLVKERKPTENRKLRETEAVFGLRYDPTKKRGPVLVREALNGADPAGWDAVNGAFRTKKEADNALRELALLYKLCPRRIGTEPWGDGACMAHQMKRCAGVCCGKEAHAEHDERLLKVLESLRIRRWPWDGPVAVREHHPDTGRSAVHVVDRWCLLGSVEDEGELGSLLEALPPRRFDLDTYRILQRWLDTPAGRSAVTPLG</sequence>
<name>A0ABQ6FB51_9RHOO</name>
<comment type="caution">
    <text evidence="4">The sequence shown here is derived from an EMBL/GenBank/DDBJ whole genome shotgun (WGS) entry which is preliminary data.</text>
</comment>
<dbReference type="SUPFAM" id="SSF82771">
    <property type="entry name" value="GIY-YIG endonuclease"/>
    <property type="match status" value="1"/>
</dbReference>
<dbReference type="PROSITE" id="PS50164">
    <property type="entry name" value="GIY_YIG"/>
    <property type="match status" value="1"/>
</dbReference>
<dbReference type="Gene3D" id="3.30.420.10">
    <property type="entry name" value="Ribonuclease H-like superfamily/Ribonuclease H"/>
    <property type="match status" value="1"/>
</dbReference>
<gene>
    <name evidence="4" type="ORF">GCM10007933_22860</name>
</gene>
<proteinExistence type="predicted"/>
<dbReference type="InterPro" id="IPR012337">
    <property type="entry name" value="RNaseH-like_sf"/>
</dbReference>
<dbReference type="RefSeq" id="WP_284188110.1">
    <property type="nucleotide sequence ID" value="NZ_BSPX01000032.1"/>
</dbReference>
<dbReference type="InterPro" id="IPR035901">
    <property type="entry name" value="GIY-YIG_endonuc_sf"/>
</dbReference>
<dbReference type="PANTHER" id="PTHR30231">
    <property type="entry name" value="DNA POLYMERASE III SUBUNIT EPSILON"/>
    <property type="match status" value="1"/>
</dbReference>
<dbReference type="InterPro" id="IPR013520">
    <property type="entry name" value="Ribonucl_H"/>
</dbReference>
<dbReference type="SMART" id="SM00465">
    <property type="entry name" value="GIYc"/>
    <property type="match status" value="1"/>
</dbReference>
<dbReference type="Pfam" id="PF00929">
    <property type="entry name" value="RNase_T"/>
    <property type="match status" value="1"/>
</dbReference>
<dbReference type="InterPro" id="IPR047296">
    <property type="entry name" value="GIY-YIG_UvrC_Cho"/>
</dbReference>
<dbReference type="NCBIfam" id="TIGR00573">
    <property type="entry name" value="dnaq"/>
    <property type="match status" value="1"/>
</dbReference>
<reference evidence="5" key="1">
    <citation type="journal article" date="2019" name="Int. J. Syst. Evol. Microbiol.">
        <title>The Global Catalogue of Microorganisms (GCM) 10K type strain sequencing project: providing services to taxonomists for standard genome sequencing and annotation.</title>
        <authorList>
            <consortium name="The Broad Institute Genomics Platform"/>
            <consortium name="The Broad Institute Genome Sequencing Center for Infectious Disease"/>
            <person name="Wu L."/>
            <person name="Ma J."/>
        </authorList>
    </citation>
    <scope>NUCLEOTIDE SEQUENCE [LARGE SCALE GENOMIC DNA]</scope>
    <source>
        <strain evidence="5">NBRC 102407</strain>
    </source>
</reference>
<accession>A0ABQ6FB51</accession>
<keyword evidence="5" id="KW-1185">Reference proteome</keyword>
<dbReference type="Gene3D" id="3.40.1440.10">
    <property type="entry name" value="GIY-YIG endonuclease"/>
    <property type="match status" value="1"/>
</dbReference>
<dbReference type="InterPro" id="IPR000305">
    <property type="entry name" value="GIY-YIG_endonuc"/>
</dbReference>
<dbReference type="PANTHER" id="PTHR30231:SF37">
    <property type="entry name" value="EXODEOXYRIBONUCLEASE 10"/>
    <property type="match status" value="1"/>
</dbReference>
<dbReference type="CDD" id="cd10434">
    <property type="entry name" value="GIY-YIG_UvrC_Cho"/>
    <property type="match status" value="1"/>
</dbReference>
<dbReference type="Pfam" id="PF01541">
    <property type="entry name" value="GIY-YIG"/>
    <property type="match status" value="1"/>
</dbReference>
<feature type="domain" description="GIY-YIG" evidence="3">
    <location>
        <begin position="200"/>
        <end position="278"/>
    </location>
</feature>
<dbReference type="CDD" id="cd06127">
    <property type="entry name" value="DEDDh"/>
    <property type="match status" value="1"/>
</dbReference>
<evidence type="ECO:0000256" key="1">
    <source>
        <dbReference type="ARBA" id="ARBA00012417"/>
    </source>
</evidence>
<dbReference type="InterPro" id="IPR006054">
    <property type="entry name" value="DnaQ"/>
</dbReference>